<dbReference type="AlphaFoldDB" id="A0A8J2NPI0"/>
<proteinExistence type="predicted"/>
<dbReference type="Pfam" id="PF22422">
    <property type="entry name" value="MGH1-like_GH"/>
    <property type="match status" value="1"/>
</dbReference>
<dbReference type="OrthoDB" id="8248091at2759"/>
<protein>
    <recommendedName>
        <fullName evidence="2">Mannosylglycerate hydrolase MGH1-like glycoside hydrolase domain-containing protein</fullName>
    </recommendedName>
</protein>
<evidence type="ECO:0000256" key="1">
    <source>
        <dbReference type="SAM" id="SignalP"/>
    </source>
</evidence>
<feature type="non-terminal residue" evidence="3">
    <location>
        <position position="1"/>
    </location>
</feature>
<dbReference type="InterPro" id="IPR054491">
    <property type="entry name" value="MGH1-like_GH"/>
</dbReference>
<gene>
    <name evidence="3" type="ORF">AFUS01_LOCUS3354</name>
</gene>
<feature type="signal peptide" evidence="1">
    <location>
        <begin position="1"/>
        <end position="23"/>
    </location>
</feature>
<evidence type="ECO:0000313" key="4">
    <source>
        <dbReference type="Proteomes" id="UP000708208"/>
    </source>
</evidence>
<evidence type="ECO:0000313" key="3">
    <source>
        <dbReference type="EMBL" id="CAG7688497.1"/>
    </source>
</evidence>
<comment type="caution">
    <text evidence="3">The sequence shown here is derived from an EMBL/GenBank/DDBJ whole genome shotgun (WGS) entry which is preliminary data.</text>
</comment>
<evidence type="ECO:0000259" key="2">
    <source>
        <dbReference type="Pfam" id="PF22422"/>
    </source>
</evidence>
<accession>A0A8J2NPI0</accession>
<feature type="domain" description="Mannosylglycerate hydrolase MGH1-like glycoside hydrolase" evidence="2">
    <location>
        <begin position="97"/>
        <end position="419"/>
    </location>
</feature>
<dbReference type="EMBL" id="CAJVCH010020150">
    <property type="protein sequence ID" value="CAG7688497.1"/>
    <property type="molecule type" value="Genomic_DNA"/>
</dbReference>
<reference evidence="3" key="1">
    <citation type="submission" date="2021-06" db="EMBL/GenBank/DDBJ databases">
        <authorList>
            <person name="Hodson N. C."/>
            <person name="Mongue J. A."/>
            <person name="Jaron S. K."/>
        </authorList>
    </citation>
    <scope>NUCLEOTIDE SEQUENCE</scope>
</reference>
<feature type="chain" id="PRO_5035297110" description="Mannosylglycerate hydrolase MGH1-like glycoside hydrolase domain-containing protein" evidence="1">
    <location>
        <begin position="24"/>
        <end position="488"/>
    </location>
</feature>
<name>A0A8J2NPI0_9HEXA</name>
<sequence>MVSSIMSQIAFAILLAFVSVTFAQQTNFVDKESKIGHFFEPQWFRDNIPFVEVPIKEIEEVYYYRWSSHKRHLRYTIPGNGYVVTEFINNIGYSLKYDTINAAAGHHIRESRWLRDRRYAQDYINFWTRGGGDSHSYSEWIAEAAYNSFLVDGDEDFIKSQLEGLVRNYKRWDDHYNADWKLYWISPERDAQELSCSSFQSDDPFWGGEGYRPSFNSEMYENAVAISKIAALVGDFNMFLEFQQKAEDLKAAIMQRLWDPVRKFFYHGFRDNNTNYELVDSREEVGFYPWEYNIPGNSSEFAEAWEQLIDSEGFGTLYGPTTCEVRSQYFDGNQTDQCCWWNGNSWPYSTSHTLKALANQVRNYKNSPVVGVNEFVKTLQTYALTQYKNDKPYVAECHSPIQKIWVGDRHNLSEHYAHSTYVENVLADLLGVIPRSDNIFEINPLVPNNWRFFAAENIPYHGHSVTVLYDADGSYYESGHSGMQIFVN</sequence>
<keyword evidence="1" id="KW-0732">Signal</keyword>
<organism evidence="3 4">
    <name type="scientific">Allacma fusca</name>
    <dbReference type="NCBI Taxonomy" id="39272"/>
    <lineage>
        <taxon>Eukaryota</taxon>
        <taxon>Metazoa</taxon>
        <taxon>Ecdysozoa</taxon>
        <taxon>Arthropoda</taxon>
        <taxon>Hexapoda</taxon>
        <taxon>Collembola</taxon>
        <taxon>Symphypleona</taxon>
        <taxon>Sminthuridae</taxon>
        <taxon>Allacma</taxon>
    </lineage>
</organism>
<keyword evidence="4" id="KW-1185">Reference proteome</keyword>
<dbReference type="Proteomes" id="UP000708208">
    <property type="component" value="Unassembled WGS sequence"/>
</dbReference>